<comment type="caution">
    <text evidence="10">The sequence shown here is derived from an EMBL/GenBank/DDBJ whole genome shotgun (WGS) entry which is preliminary data.</text>
</comment>
<dbReference type="PANTHER" id="PTHR48090">
    <property type="entry name" value="UNDECAPRENYL-PHOSPHATE 4-DEOXY-4-FORMAMIDO-L-ARABINOSE TRANSFERASE-RELATED"/>
    <property type="match status" value="1"/>
</dbReference>
<evidence type="ECO:0000256" key="6">
    <source>
        <dbReference type="ARBA" id="ARBA00022989"/>
    </source>
</evidence>
<evidence type="ECO:0000313" key="11">
    <source>
        <dbReference type="Proteomes" id="UP000609064"/>
    </source>
</evidence>
<sequence>MYLSIISPVYRAEEIVEQLVAEIHQAVKPITDSYEIILVEDGSPDKSWEAILRVCERDKAVKGVKLSRNFGQHAAITAGLATSKGEWVVVMDCDLQDRPDEIPHLLAKAKEGYELVFAQRQVRQDGFFKKLSSKLFYKVFSYLTDTVQDSSVANFGIYHRKVVDAVVGLGDRIRFFPTMTQWVGFRKAYLPVKHDERASGKSSYSWSKLIELAFNNIISFSDKPLRLTVRLGLIMSLIAILLGVGYLYLYFTDQIKQLGFASIIISITFFSGLIIFILGIIGIYLGKTFEQVKGRPAHIIDQKLNF</sequence>
<reference evidence="10" key="2">
    <citation type="submission" date="2020-09" db="EMBL/GenBank/DDBJ databases">
        <authorList>
            <person name="Sun Q."/>
            <person name="Zhou Y."/>
        </authorList>
    </citation>
    <scope>NUCLEOTIDE SEQUENCE</scope>
    <source>
        <strain evidence="10">CGMCC 1.15958</strain>
    </source>
</reference>
<name>A0A916YNX5_9BACT</name>
<keyword evidence="1" id="KW-1003">Cell membrane</keyword>
<dbReference type="GO" id="GO:0005886">
    <property type="term" value="C:plasma membrane"/>
    <property type="evidence" value="ECO:0007669"/>
    <property type="project" value="TreeGrafter"/>
</dbReference>
<feature type="transmembrane region" description="Helical" evidence="8">
    <location>
        <begin position="263"/>
        <end position="285"/>
    </location>
</feature>
<evidence type="ECO:0000256" key="8">
    <source>
        <dbReference type="SAM" id="Phobius"/>
    </source>
</evidence>
<dbReference type="Proteomes" id="UP000609064">
    <property type="component" value="Unassembled WGS sequence"/>
</dbReference>
<dbReference type="Gene3D" id="3.90.550.10">
    <property type="entry name" value="Spore Coat Polysaccharide Biosynthesis Protein SpsA, Chain A"/>
    <property type="match status" value="1"/>
</dbReference>
<dbReference type="CDD" id="cd04187">
    <property type="entry name" value="DPM1_like_bac"/>
    <property type="match status" value="1"/>
</dbReference>
<evidence type="ECO:0000256" key="2">
    <source>
        <dbReference type="ARBA" id="ARBA00022676"/>
    </source>
</evidence>
<dbReference type="RefSeq" id="WP_188765741.1">
    <property type="nucleotide sequence ID" value="NZ_BMKK01000003.1"/>
</dbReference>
<dbReference type="AlphaFoldDB" id="A0A916YNX5"/>
<dbReference type="SUPFAM" id="SSF53448">
    <property type="entry name" value="Nucleotide-diphospho-sugar transferases"/>
    <property type="match status" value="1"/>
</dbReference>
<keyword evidence="6 8" id="KW-1133">Transmembrane helix</keyword>
<feature type="transmembrane region" description="Helical" evidence="8">
    <location>
        <begin position="231"/>
        <end position="251"/>
    </location>
</feature>
<dbReference type="InterPro" id="IPR001173">
    <property type="entry name" value="Glyco_trans_2-like"/>
</dbReference>
<evidence type="ECO:0000256" key="4">
    <source>
        <dbReference type="ARBA" id="ARBA00022692"/>
    </source>
</evidence>
<dbReference type="InterPro" id="IPR050256">
    <property type="entry name" value="Glycosyltransferase_2"/>
</dbReference>
<keyword evidence="2" id="KW-0328">Glycosyltransferase</keyword>
<proteinExistence type="predicted"/>
<organism evidence="10 11">
    <name type="scientific">Emticicia aquatilis</name>
    <dbReference type="NCBI Taxonomy" id="1537369"/>
    <lineage>
        <taxon>Bacteria</taxon>
        <taxon>Pseudomonadati</taxon>
        <taxon>Bacteroidota</taxon>
        <taxon>Cytophagia</taxon>
        <taxon>Cytophagales</taxon>
        <taxon>Leadbetterellaceae</taxon>
        <taxon>Emticicia</taxon>
    </lineage>
</organism>
<keyword evidence="11" id="KW-1185">Reference proteome</keyword>
<keyword evidence="7 8" id="KW-0472">Membrane</keyword>
<protein>
    <submittedName>
        <fullName evidence="10">Glycosyl transferase</fullName>
    </submittedName>
</protein>
<reference evidence="10" key="1">
    <citation type="journal article" date="2014" name="Int. J. Syst. Evol. Microbiol.">
        <title>Complete genome sequence of Corynebacterium casei LMG S-19264T (=DSM 44701T), isolated from a smear-ripened cheese.</title>
        <authorList>
            <consortium name="US DOE Joint Genome Institute (JGI-PGF)"/>
            <person name="Walter F."/>
            <person name="Albersmeier A."/>
            <person name="Kalinowski J."/>
            <person name="Ruckert C."/>
        </authorList>
    </citation>
    <scope>NUCLEOTIDE SEQUENCE</scope>
    <source>
        <strain evidence="10">CGMCC 1.15958</strain>
    </source>
</reference>
<evidence type="ECO:0000256" key="1">
    <source>
        <dbReference type="ARBA" id="ARBA00022475"/>
    </source>
</evidence>
<keyword evidence="5" id="KW-0448">Lipopolysaccharide biosynthesis</keyword>
<dbReference type="Pfam" id="PF00535">
    <property type="entry name" value="Glycos_transf_2"/>
    <property type="match status" value="1"/>
</dbReference>
<evidence type="ECO:0000256" key="5">
    <source>
        <dbReference type="ARBA" id="ARBA00022985"/>
    </source>
</evidence>
<evidence type="ECO:0000256" key="3">
    <source>
        <dbReference type="ARBA" id="ARBA00022679"/>
    </source>
</evidence>
<accession>A0A916YNX5</accession>
<evidence type="ECO:0000256" key="7">
    <source>
        <dbReference type="ARBA" id="ARBA00023136"/>
    </source>
</evidence>
<dbReference type="GO" id="GO:0016757">
    <property type="term" value="F:glycosyltransferase activity"/>
    <property type="evidence" value="ECO:0007669"/>
    <property type="project" value="UniProtKB-KW"/>
</dbReference>
<dbReference type="PANTHER" id="PTHR48090:SF3">
    <property type="entry name" value="UNDECAPRENYL-PHOSPHATE 4-DEOXY-4-FORMAMIDO-L-ARABINOSE TRANSFERASE"/>
    <property type="match status" value="1"/>
</dbReference>
<evidence type="ECO:0000259" key="9">
    <source>
        <dbReference type="Pfam" id="PF00535"/>
    </source>
</evidence>
<dbReference type="EMBL" id="BMKK01000003">
    <property type="protein sequence ID" value="GGD54354.1"/>
    <property type="molecule type" value="Genomic_DNA"/>
</dbReference>
<dbReference type="GO" id="GO:0009103">
    <property type="term" value="P:lipopolysaccharide biosynthetic process"/>
    <property type="evidence" value="ECO:0007669"/>
    <property type="project" value="UniProtKB-KW"/>
</dbReference>
<evidence type="ECO:0000313" key="10">
    <source>
        <dbReference type="EMBL" id="GGD54354.1"/>
    </source>
</evidence>
<keyword evidence="4 8" id="KW-0812">Transmembrane</keyword>
<feature type="domain" description="Glycosyltransferase 2-like" evidence="9">
    <location>
        <begin position="4"/>
        <end position="142"/>
    </location>
</feature>
<keyword evidence="3 10" id="KW-0808">Transferase</keyword>
<gene>
    <name evidence="10" type="ORF">GCM10011514_18100</name>
</gene>
<dbReference type="InterPro" id="IPR029044">
    <property type="entry name" value="Nucleotide-diphossugar_trans"/>
</dbReference>